<evidence type="ECO:0000313" key="11">
    <source>
        <dbReference type="EMBL" id="KPP65899.1"/>
    </source>
</evidence>
<keyword evidence="3" id="KW-0456">Lyase</keyword>
<dbReference type="GO" id="GO:0034477">
    <property type="term" value="P:U6 snRNA 3'-end processing"/>
    <property type="evidence" value="ECO:0007669"/>
    <property type="project" value="InterPro"/>
</dbReference>
<dbReference type="GO" id="GO:0005634">
    <property type="term" value="C:nucleus"/>
    <property type="evidence" value="ECO:0007669"/>
    <property type="project" value="TreeGrafter"/>
</dbReference>
<sequence length="286" mass="32774">EYSSSSEEEEEKVGGKRRSCQRERSSFACKKRKCEAEETLGHNSTDIKDGLHIELGPPSLASARLPLPKSVVEMFQDSTEQVTEDRSLHGGRVRSFQHERGNWATYLYLPYMPEDGFLELLDEMMQLADARGISLTRSEEFHLSMSQTVVLRHHWIQPFVLSLRMGLAQCPRFLCVADRVKVYTNQEKSRTFLGMEVSAGHAQLLDLVRVVDQTMEEFSLSTFYQDPSFHISLAWCVGDSTDQLRECLQELQDLVDSHEDGPFLLRLPCQELRCKAGNKIFSFHLH</sequence>
<dbReference type="FunFam" id="3.90.1140.10:FF:000002">
    <property type="entry name" value="U6 snRNA phosphodiesterase"/>
    <property type="match status" value="1"/>
</dbReference>
<feature type="non-terminal residue" evidence="11">
    <location>
        <position position="1"/>
    </location>
</feature>
<evidence type="ECO:0000256" key="8">
    <source>
        <dbReference type="ARBA" id="ARBA00030030"/>
    </source>
</evidence>
<gene>
    <name evidence="11" type="ORF">Z043_115653</name>
</gene>
<dbReference type="GO" id="GO:0000175">
    <property type="term" value="F:3'-5'-RNA exonuclease activity"/>
    <property type="evidence" value="ECO:0007669"/>
    <property type="project" value="TreeGrafter"/>
</dbReference>
<evidence type="ECO:0000256" key="1">
    <source>
        <dbReference type="ARBA" id="ARBA00022722"/>
    </source>
</evidence>
<comment type="caution">
    <text evidence="11">The sequence shown here is derived from an EMBL/GenBank/DDBJ whole genome shotgun (WGS) entry which is preliminary data.</text>
</comment>
<dbReference type="STRING" id="113540.ENSSFOP00015037186"/>
<dbReference type="PANTHER" id="PTHR13522">
    <property type="entry name" value="U6 SNRNA PHOSPHODIESTERASE 1"/>
    <property type="match status" value="1"/>
</dbReference>
<dbReference type="EMBL" id="JARO02005994">
    <property type="protein sequence ID" value="KPP65899.1"/>
    <property type="molecule type" value="Genomic_DNA"/>
</dbReference>
<dbReference type="PANTHER" id="PTHR13522:SF3">
    <property type="entry name" value="U6 SNRNA PHOSPHODIESTERASE 1"/>
    <property type="match status" value="1"/>
</dbReference>
<dbReference type="InterPro" id="IPR027521">
    <property type="entry name" value="Usb1"/>
</dbReference>
<evidence type="ECO:0000313" key="12">
    <source>
        <dbReference type="Proteomes" id="UP000034805"/>
    </source>
</evidence>
<dbReference type="Gene3D" id="3.90.1140.10">
    <property type="entry name" value="Cyclic phosphodiesterase"/>
    <property type="match status" value="1"/>
</dbReference>
<dbReference type="Pfam" id="PF09749">
    <property type="entry name" value="HVSL"/>
    <property type="match status" value="1"/>
</dbReference>
<feature type="compositionally biased region" description="Acidic residues" evidence="10">
    <location>
        <begin position="1"/>
        <end position="11"/>
    </location>
</feature>
<comment type="catalytic activity">
    <reaction evidence="5">
        <text>a 3'-end uridylyl-uridine-RNA = a 3'-end 2',3'-cyclophospho-uridine-RNA + uridine</text>
        <dbReference type="Rhea" id="RHEA:46052"/>
        <dbReference type="Rhea" id="RHEA-COMP:17384"/>
        <dbReference type="Rhea" id="RHEA-COMP:17385"/>
        <dbReference type="ChEBI" id="CHEBI:16704"/>
        <dbReference type="ChEBI" id="CHEBI:85643"/>
        <dbReference type="ChEBI" id="CHEBI:85644"/>
    </reaction>
    <physiologicalReaction direction="left-to-right" evidence="5">
        <dbReference type="Rhea" id="RHEA:46053"/>
    </physiologicalReaction>
</comment>
<keyword evidence="2" id="KW-0378">Hydrolase</keyword>
<keyword evidence="4" id="KW-0539">Nucleus</keyword>
<evidence type="ECO:0000256" key="4">
    <source>
        <dbReference type="ARBA" id="ARBA00023242"/>
    </source>
</evidence>
<comment type="function">
    <text evidence="9">3'-5' RNA exonuclease that trims the 3' end of oligo(U) and oligo(A) tracts of the pre-U6 small nuclear RNA (snRNA) molecule, leading to the formation of a mature U6 snRNA 3' end-terminated with a 2',3'-cyclic phosphate. Participates in the U6 snRNA 3' end processing that prevents U6 snRNA degradation. In addition also removes uridines from the 3' end of U6atac snRNA and possibly the vault RNA VTRNA1-1.</text>
</comment>
<accession>A0A0P7TX29</accession>
<organism evidence="11 12">
    <name type="scientific">Scleropages formosus</name>
    <name type="common">Asian bonytongue</name>
    <name type="synonym">Osteoglossum formosum</name>
    <dbReference type="NCBI Taxonomy" id="113540"/>
    <lineage>
        <taxon>Eukaryota</taxon>
        <taxon>Metazoa</taxon>
        <taxon>Chordata</taxon>
        <taxon>Craniata</taxon>
        <taxon>Vertebrata</taxon>
        <taxon>Euteleostomi</taxon>
        <taxon>Actinopterygii</taxon>
        <taxon>Neopterygii</taxon>
        <taxon>Teleostei</taxon>
        <taxon>Osteoglossocephala</taxon>
        <taxon>Osteoglossomorpha</taxon>
        <taxon>Osteoglossiformes</taxon>
        <taxon>Osteoglossidae</taxon>
        <taxon>Scleropages</taxon>
    </lineage>
</organism>
<dbReference type="GO" id="GO:0016829">
    <property type="term" value="F:lyase activity"/>
    <property type="evidence" value="ECO:0007669"/>
    <property type="project" value="UniProtKB-KW"/>
</dbReference>
<evidence type="ECO:0000256" key="10">
    <source>
        <dbReference type="SAM" id="MobiDB-lite"/>
    </source>
</evidence>
<dbReference type="Proteomes" id="UP000034805">
    <property type="component" value="Unassembled WGS sequence"/>
</dbReference>
<dbReference type="HAMAP" id="MF_03040">
    <property type="entry name" value="USB1"/>
    <property type="match status" value="1"/>
</dbReference>
<evidence type="ECO:0000256" key="3">
    <source>
        <dbReference type="ARBA" id="ARBA00023239"/>
    </source>
</evidence>
<comment type="catalytic activity">
    <reaction evidence="6">
        <text>a 3'-end uridylyl-adenosine-RNA = a 3'-end 2',3'-cyclophospho-uridine-RNA + adenosine</text>
        <dbReference type="Rhea" id="RHEA:67896"/>
        <dbReference type="Rhea" id="RHEA-COMP:17385"/>
        <dbReference type="Rhea" id="RHEA-COMP:17386"/>
        <dbReference type="ChEBI" id="CHEBI:16335"/>
        <dbReference type="ChEBI" id="CHEBI:85644"/>
        <dbReference type="ChEBI" id="CHEBI:176518"/>
    </reaction>
    <physiologicalReaction direction="left-to-right" evidence="6">
        <dbReference type="Rhea" id="RHEA:67897"/>
    </physiologicalReaction>
</comment>
<dbReference type="AlphaFoldDB" id="A0A0P7TX29"/>
<protein>
    <recommendedName>
        <fullName evidence="7">U6 snRNA phosphodiesterase 1</fullName>
    </recommendedName>
    <alternativeName>
        <fullName evidence="8">3'-5' RNA exonuclease USB1</fullName>
    </alternativeName>
</protein>
<keyword evidence="1" id="KW-0540">Nuclease</keyword>
<feature type="region of interest" description="Disordered" evidence="10">
    <location>
        <begin position="1"/>
        <end position="26"/>
    </location>
</feature>
<reference evidence="11 12" key="1">
    <citation type="submission" date="2015-08" db="EMBL/GenBank/DDBJ databases">
        <title>The genome of the Asian arowana (Scleropages formosus).</title>
        <authorList>
            <person name="Tan M.H."/>
            <person name="Gan H.M."/>
            <person name="Croft L.J."/>
            <person name="Austin C.M."/>
        </authorList>
    </citation>
    <scope>NUCLEOTIDE SEQUENCE [LARGE SCALE GENOMIC DNA]</scope>
    <source>
        <strain evidence="11">Aro1</strain>
    </source>
</reference>
<name>A0A0P7TX29_SCLFO</name>
<evidence type="ECO:0000256" key="9">
    <source>
        <dbReference type="ARBA" id="ARBA00046102"/>
    </source>
</evidence>
<evidence type="ECO:0000256" key="5">
    <source>
        <dbReference type="ARBA" id="ARBA00029300"/>
    </source>
</evidence>
<proteinExistence type="inferred from homology"/>
<evidence type="ECO:0000256" key="6">
    <source>
        <dbReference type="ARBA" id="ARBA00029305"/>
    </source>
</evidence>
<evidence type="ECO:0000256" key="7">
    <source>
        <dbReference type="ARBA" id="ARBA00029543"/>
    </source>
</evidence>
<evidence type="ECO:0000256" key="2">
    <source>
        <dbReference type="ARBA" id="ARBA00022801"/>
    </source>
</evidence>